<keyword evidence="3" id="KW-0804">Transcription</keyword>
<comment type="caution">
    <text evidence="5">The sequence shown here is derived from an EMBL/GenBank/DDBJ whole genome shotgun (WGS) entry which is preliminary data.</text>
</comment>
<dbReference type="CDD" id="cd06170">
    <property type="entry name" value="LuxR_C_like"/>
    <property type="match status" value="1"/>
</dbReference>
<name>A0A543PJW9_9ACTN</name>
<dbReference type="SMART" id="SM00421">
    <property type="entry name" value="HTH_LUXR"/>
    <property type="match status" value="1"/>
</dbReference>
<gene>
    <name evidence="5" type="ORF">FHU33_3866</name>
</gene>
<evidence type="ECO:0000313" key="6">
    <source>
        <dbReference type="Proteomes" id="UP000319865"/>
    </source>
</evidence>
<dbReference type="Proteomes" id="UP000319865">
    <property type="component" value="Unassembled WGS sequence"/>
</dbReference>
<evidence type="ECO:0000256" key="2">
    <source>
        <dbReference type="ARBA" id="ARBA00023125"/>
    </source>
</evidence>
<evidence type="ECO:0000259" key="4">
    <source>
        <dbReference type="PROSITE" id="PS50043"/>
    </source>
</evidence>
<dbReference type="InterPro" id="IPR000792">
    <property type="entry name" value="Tscrpt_reg_LuxR_C"/>
</dbReference>
<dbReference type="InterPro" id="IPR016032">
    <property type="entry name" value="Sig_transdc_resp-reg_C-effctor"/>
</dbReference>
<dbReference type="InterPro" id="IPR036388">
    <property type="entry name" value="WH-like_DNA-bd_sf"/>
</dbReference>
<accession>A0A543PJW9</accession>
<dbReference type="EMBL" id="VFQE01000001">
    <property type="protein sequence ID" value="TQN44365.1"/>
    <property type="molecule type" value="Genomic_DNA"/>
</dbReference>
<sequence>MVSGEQQMPDTQQLRIGRDAITTRAWTQAYEALSAADGDGELGADDLDRLAIAAYLTGHDDAYEHALDRAVRLLLDGEDLRRAARTAFWLALGLFRLGEPARAGGWLSRAHRALAEDGDRPCAEQGLLLVPAGLQRLFSGDGEGAAEVFQQVVDVGARFRDPDVTAFGVLGSGQAMVACGDRERGLALLDEAMVAVTGRDVSPITVGIVYCAVIENCHLAFDLHRAREWTAELTRWCAAQPDLVPYRGQCLVHRAQVLALEGHWSQATEEMRRARERLADPPGQPAVGMAWYETGELLRRQGRHGEAEDCYRRASQHGHPPQPGMLLLRLAQGREEDARAAIDAALSTATSGGARWHLLAAASEVCCACGDTSAARAAADELDEVARQQTGEWLRAIAATAVGSVLLAEGSAREAGAVLRGAFEAWRELHVPYEAARVRLLLGEVSAALGDTDGALLEWDAARYTFEELGALDELARVEARLSPEPRSRPSGLTEREVEVLRLVARGCTNREIADALVLSEHTVRRHLQNVFGRLGVSSRAAAATFAVRHDLI</sequence>
<evidence type="ECO:0000256" key="3">
    <source>
        <dbReference type="ARBA" id="ARBA00023163"/>
    </source>
</evidence>
<dbReference type="PROSITE" id="PS00622">
    <property type="entry name" value="HTH_LUXR_1"/>
    <property type="match status" value="1"/>
</dbReference>
<evidence type="ECO:0000256" key="1">
    <source>
        <dbReference type="ARBA" id="ARBA00023015"/>
    </source>
</evidence>
<keyword evidence="2" id="KW-0238">DNA-binding</keyword>
<proteinExistence type="predicted"/>
<dbReference type="Gene3D" id="1.25.40.10">
    <property type="entry name" value="Tetratricopeptide repeat domain"/>
    <property type="match status" value="2"/>
</dbReference>
<dbReference type="PANTHER" id="PTHR44688:SF16">
    <property type="entry name" value="DNA-BINDING TRANSCRIPTIONAL ACTIVATOR DEVR_DOSR"/>
    <property type="match status" value="1"/>
</dbReference>
<reference evidence="5 6" key="1">
    <citation type="submission" date="2019-06" db="EMBL/GenBank/DDBJ databases">
        <title>Sequencing the genomes of 1000 actinobacteria strains.</title>
        <authorList>
            <person name="Klenk H.-P."/>
        </authorList>
    </citation>
    <scope>NUCLEOTIDE SEQUENCE [LARGE SCALE GENOMIC DNA]</scope>
    <source>
        <strain evidence="5 6">DSM 46837</strain>
    </source>
</reference>
<dbReference type="InterPro" id="IPR011990">
    <property type="entry name" value="TPR-like_helical_dom_sf"/>
</dbReference>
<dbReference type="PANTHER" id="PTHR44688">
    <property type="entry name" value="DNA-BINDING TRANSCRIPTIONAL ACTIVATOR DEVR_DOSR"/>
    <property type="match status" value="1"/>
</dbReference>
<keyword evidence="1" id="KW-0805">Transcription regulation</keyword>
<organism evidence="5 6">
    <name type="scientific">Blastococcus colisei</name>
    <dbReference type="NCBI Taxonomy" id="1564162"/>
    <lineage>
        <taxon>Bacteria</taxon>
        <taxon>Bacillati</taxon>
        <taxon>Actinomycetota</taxon>
        <taxon>Actinomycetes</taxon>
        <taxon>Geodermatophilales</taxon>
        <taxon>Geodermatophilaceae</taxon>
        <taxon>Blastococcus</taxon>
    </lineage>
</organism>
<dbReference type="PRINTS" id="PR00038">
    <property type="entry name" value="HTHLUXR"/>
</dbReference>
<dbReference type="GO" id="GO:0006355">
    <property type="term" value="P:regulation of DNA-templated transcription"/>
    <property type="evidence" value="ECO:0007669"/>
    <property type="project" value="InterPro"/>
</dbReference>
<dbReference type="AlphaFoldDB" id="A0A543PJW9"/>
<feature type="domain" description="HTH luxR-type" evidence="4">
    <location>
        <begin position="486"/>
        <end position="551"/>
    </location>
</feature>
<dbReference type="Pfam" id="PF00196">
    <property type="entry name" value="GerE"/>
    <property type="match status" value="1"/>
</dbReference>
<dbReference type="SUPFAM" id="SSF48452">
    <property type="entry name" value="TPR-like"/>
    <property type="match status" value="2"/>
</dbReference>
<dbReference type="Gene3D" id="1.10.10.10">
    <property type="entry name" value="Winged helix-like DNA-binding domain superfamily/Winged helix DNA-binding domain"/>
    <property type="match status" value="1"/>
</dbReference>
<keyword evidence="6" id="KW-1185">Reference proteome</keyword>
<dbReference type="PROSITE" id="PS50043">
    <property type="entry name" value="HTH_LUXR_2"/>
    <property type="match status" value="1"/>
</dbReference>
<dbReference type="SUPFAM" id="SSF46894">
    <property type="entry name" value="C-terminal effector domain of the bipartite response regulators"/>
    <property type="match status" value="1"/>
</dbReference>
<evidence type="ECO:0000313" key="5">
    <source>
        <dbReference type="EMBL" id="TQN44365.1"/>
    </source>
</evidence>
<dbReference type="GO" id="GO:0003677">
    <property type="term" value="F:DNA binding"/>
    <property type="evidence" value="ECO:0007669"/>
    <property type="project" value="UniProtKB-KW"/>
</dbReference>
<protein>
    <submittedName>
        <fullName evidence="5">LuxR family transcriptional regulator</fullName>
    </submittedName>
</protein>